<dbReference type="AlphaFoldDB" id="A0A0D0B4H0"/>
<protein>
    <submittedName>
        <fullName evidence="2">Uncharacterized protein</fullName>
    </submittedName>
</protein>
<proteinExistence type="predicted"/>
<dbReference type="Proteomes" id="UP000054485">
    <property type="component" value="Unassembled WGS sequence"/>
</dbReference>
<feature type="region of interest" description="Disordered" evidence="1">
    <location>
        <begin position="85"/>
        <end position="110"/>
    </location>
</feature>
<dbReference type="HOGENOM" id="CLU_2172753_0_0_1"/>
<reference evidence="2 3" key="1">
    <citation type="submission" date="2014-04" db="EMBL/GenBank/DDBJ databases">
        <authorList>
            <consortium name="DOE Joint Genome Institute"/>
            <person name="Kuo A."/>
            <person name="Ruytinx J."/>
            <person name="Rineau F."/>
            <person name="Colpaert J."/>
            <person name="Kohler A."/>
            <person name="Nagy L.G."/>
            <person name="Floudas D."/>
            <person name="Copeland A."/>
            <person name="Barry K.W."/>
            <person name="Cichocki N."/>
            <person name="Veneault-Fourrey C."/>
            <person name="LaButti K."/>
            <person name="Lindquist E.A."/>
            <person name="Lipzen A."/>
            <person name="Lundell T."/>
            <person name="Morin E."/>
            <person name="Murat C."/>
            <person name="Sun H."/>
            <person name="Tunlid A."/>
            <person name="Henrissat B."/>
            <person name="Grigoriev I.V."/>
            <person name="Hibbett D.S."/>
            <person name="Martin F."/>
            <person name="Nordberg H.P."/>
            <person name="Cantor M.N."/>
            <person name="Hua S.X."/>
        </authorList>
    </citation>
    <scope>NUCLEOTIDE SEQUENCE [LARGE SCALE GENOMIC DNA]</scope>
    <source>
        <strain evidence="2 3">UH-Slu-Lm8-n1</strain>
    </source>
</reference>
<name>A0A0D0B4H0_9AGAM</name>
<dbReference type="InParanoid" id="A0A0D0B4H0"/>
<accession>A0A0D0B4H0</accession>
<gene>
    <name evidence="2" type="ORF">CY34DRAFT_594455</name>
</gene>
<dbReference type="EMBL" id="KN835183">
    <property type="protein sequence ID" value="KIK44819.1"/>
    <property type="molecule type" value="Genomic_DNA"/>
</dbReference>
<evidence type="ECO:0000256" key="1">
    <source>
        <dbReference type="SAM" id="MobiDB-lite"/>
    </source>
</evidence>
<evidence type="ECO:0000313" key="3">
    <source>
        <dbReference type="Proteomes" id="UP000054485"/>
    </source>
</evidence>
<sequence length="110" mass="12077">MRGPRGEGRRLACSHANVAIYELRMSDRYVTGASSTLPRSGEGLVAPTNQVEDQRLEIRNHCEEAAAGGEIVPKHGSQLVVSSNRDSYPMRRESCPGQPNTSEIIVRQTE</sequence>
<reference evidence="3" key="2">
    <citation type="submission" date="2015-01" db="EMBL/GenBank/DDBJ databases">
        <title>Evolutionary Origins and Diversification of the Mycorrhizal Mutualists.</title>
        <authorList>
            <consortium name="DOE Joint Genome Institute"/>
            <consortium name="Mycorrhizal Genomics Consortium"/>
            <person name="Kohler A."/>
            <person name="Kuo A."/>
            <person name="Nagy L.G."/>
            <person name="Floudas D."/>
            <person name="Copeland A."/>
            <person name="Barry K.W."/>
            <person name="Cichocki N."/>
            <person name="Veneault-Fourrey C."/>
            <person name="LaButti K."/>
            <person name="Lindquist E.A."/>
            <person name="Lipzen A."/>
            <person name="Lundell T."/>
            <person name="Morin E."/>
            <person name="Murat C."/>
            <person name="Riley R."/>
            <person name="Ohm R."/>
            <person name="Sun H."/>
            <person name="Tunlid A."/>
            <person name="Henrissat B."/>
            <person name="Grigoriev I.V."/>
            <person name="Hibbett D.S."/>
            <person name="Martin F."/>
        </authorList>
    </citation>
    <scope>NUCLEOTIDE SEQUENCE [LARGE SCALE GENOMIC DNA]</scope>
    <source>
        <strain evidence="3">UH-Slu-Lm8-n1</strain>
    </source>
</reference>
<organism evidence="2 3">
    <name type="scientific">Suillus luteus UH-Slu-Lm8-n1</name>
    <dbReference type="NCBI Taxonomy" id="930992"/>
    <lineage>
        <taxon>Eukaryota</taxon>
        <taxon>Fungi</taxon>
        <taxon>Dikarya</taxon>
        <taxon>Basidiomycota</taxon>
        <taxon>Agaricomycotina</taxon>
        <taxon>Agaricomycetes</taxon>
        <taxon>Agaricomycetidae</taxon>
        <taxon>Boletales</taxon>
        <taxon>Suillineae</taxon>
        <taxon>Suillaceae</taxon>
        <taxon>Suillus</taxon>
    </lineage>
</organism>
<keyword evidence="3" id="KW-1185">Reference proteome</keyword>
<evidence type="ECO:0000313" key="2">
    <source>
        <dbReference type="EMBL" id="KIK44819.1"/>
    </source>
</evidence>